<sequence>MEKVYNKLVRDRIPEIIEKSGKEYEVEIMEDEEYKELLNKKLLEEVNEYLESGDIEEIADVLEVIYNILDLKKVSKEEIEEIRKKKKEERGSFKKRIKLIKVIDK</sequence>
<dbReference type="PATRIC" id="fig|1304284.3.peg.84"/>
<evidence type="ECO:0000313" key="2">
    <source>
        <dbReference type="Proteomes" id="UP000013378"/>
    </source>
</evidence>
<dbReference type="AlphaFoldDB" id="R1CZ34"/>
<dbReference type="InterPro" id="IPR038735">
    <property type="entry name" value="MSMEG_1276-like_NTP-PPase_dom"/>
</dbReference>
<reference evidence="1 2" key="1">
    <citation type="journal article" date="2015" name="Geomicrobiol. J.">
        <title>Caldisalinibacter kiritimatiensis gen. nov., sp. nov., a moderately thermohalophilic thiosulfate-reducing bacterium from a hypersaline microbial mat.</title>
        <authorList>
            <person name="Ben Hania W."/>
            <person name="Joseph M."/>
            <person name="Fiebig A."/>
            <person name="Bunk B."/>
            <person name="Klenk H.-P."/>
            <person name="Fardeau M.-L."/>
            <person name="Spring S."/>
        </authorList>
    </citation>
    <scope>NUCLEOTIDE SEQUENCE [LARGE SCALE GENOMIC DNA]</scope>
    <source>
        <strain evidence="1 2">L21-TH-D2</strain>
    </source>
</reference>
<gene>
    <name evidence="1" type="ORF">L21TH_0086</name>
</gene>
<protein>
    <recommendedName>
        <fullName evidence="3">Phosphoribosyl-ATP pyrophosphohydrolase</fullName>
    </recommendedName>
</protein>
<name>R1CZ34_9FIRM</name>
<dbReference type="CDD" id="cd11532">
    <property type="entry name" value="NTP-PPase_COG4997"/>
    <property type="match status" value="1"/>
</dbReference>
<evidence type="ECO:0008006" key="3">
    <source>
        <dbReference type="Google" id="ProtNLM"/>
    </source>
</evidence>
<dbReference type="RefSeq" id="WP_006305837.1">
    <property type="nucleotide sequence ID" value="NZ_ARZA01000014.1"/>
</dbReference>
<dbReference type="Proteomes" id="UP000013378">
    <property type="component" value="Unassembled WGS sequence"/>
</dbReference>
<organism evidence="1 2">
    <name type="scientific">Caldisalinibacter kiritimatiensis</name>
    <dbReference type="NCBI Taxonomy" id="1304284"/>
    <lineage>
        <taxon>Bacteria</taxon>
        <taxon>Bacillati</taxon>
        <taxon>Bacillota</taxon>
        <taxon>Tissierellia</taxon>
        <taxon>Tissierellales</taxon>
        <taxon>Thermohalobacteraceae</taxon>
        <taxon>Caldisalinibacter</taxon>
    </lineage>
</organism>
<evidence type="ECO:0000313" key="1">
    <source>
        <dbReference type="EMBL" id="EOD01839.1"/>
    </source>
</evidence>
<dbReference type="eggNOG" id="COG4997">
    <property type="taxonomic scope" value="Bacteria"/>
</dbReference>
<proteinExistence type="predicted"/>
<accession>R1CZ34</accession>
<dbReference type="STRING" id="1304284.L21TH_0086"/>
<comment type="caution">
    <text evidence="1">The sequence shown here is derived from an EMBL/GenBank/DDBJ whole genome shotgun (WGS) entry which is preliminary data.</text>
</comment>
<keyword evidence="2" id="KW-1185">Reference proteome</keyword>
<dbReference type="EMBL" id="ARZA01000014">
    <property type="protein sequence ID" value="EOD01839.1"/>
    <property type="molecule type" value="Genomic_DNA"/>
</dbReference>